<name>A0A021VR48_9CELL</name>
<feature type="region of interest" description="Disordered" evidence="1">
    <location>
        <begin position="1"/>
        <end position="38"/>
    </location>
</feature>
<protein>
    <submittedName>
        <fullName evidence="3">Oxidoreductase</fullName>
    </submittedName>
</protein>
<dbReference type="RefSeq" id="WP_052022722.1">
    <property type="nucleotide sequence ID" value="NZ_AXCW01000080.1"/>
</dbReference>
<dbReference type="AlphaFoldDB" id="A0A021VR48"/>
<evidence type="ECO:0000259" key="2">
    <source>
        <dbReference type="Pfam" id="PF18755"/>
    </source>
</evidence>
<keyword evidence="4" id="KW-1185">Reference proteome</keyword>
<dbReference type="Proteomes" id="UP000019753">
    <property type="component" value="Unassembled WGS sequence"/>
</dbReference>
<reference evidence="3 4" key="1">
    <citation type="submission" date="2014-01" db="EMBL/GenBank/DDBJ databases">
        <title>Actinotalea ferrariae CF5-4.</title>
        <authorList>
            <person name="Chen F."/>
            <person name="Li Y."/>
            <person name="Wang G."/>
        </authorList>
    </citation>
    <scope>NUCLEOTIDE SEQUENCE [LARGE SCALE GENOMIC DNA]</scope>
    <source>
        <strain evidence="3 4">CF5-4</strain>
    </source>
</reference>
<sequence>MTSHALTPGHGFPLAALPSQNGARQVALPPESSTRHTRADVGDQLDALLGEHLLPVRTRTPGADEPHLLAVDASGRPVVVEVVGRLDRDACVRALTYAGRAAKMSSDQLAAAYGGGAPSFGPHLEAFRRTVSPSSLVRPSTGGGARLLVVCTEIAPDVDDLLEFLVQPGHHVEVLRVRVTADPSGGRLVDVVPVDRSVPLHAAAGLAPDDLPARRRDRRAEPAAETAPPRPRPTVVAPSFAVATAQVPRVVPATGPVPVNHPIAVVPGASAGSPATGEHRRQGPDPRLVEIASRLDGPGRLVWVRRRRGERYDAVLHPDGVVETRGRRFGDPDRAAAFASGGTVVDGWSVWRVGHDDGPSLGDLLRGSQLDGARR</sequence>
<dbReference type="Pfam" id="PF18755">
    <property type="entry name" value="RAMA"/>
    <property type="match status" value="1"/>
</dbReference>
<feature type="domain" description="RAMA" evidence="2">
    <location>
        <begin position="298"/>
        <end position="364"/>
    </location>
</feature>
<evidence type="ECO:0000313" key="4">
    <source>
        <dbReference type="Proteomes" id="UP000019753"/>
    </source>
</evidence>
<comment type="caution">
    <text evidence="3">The sequence shown here is derived from an EMBL/GenBank/DDBJ whole genome shotgun (WGS) entry which is preliminary data.</text>
</comment>
<organism evidence="3 4">
    <name type="scientific">Actinotalea ferrariae CF5-4</name>
    <dbReference type="NCBI Taxonomy" id="948458"/>
    <lineage>
        <taxon>Bacteria</taxon>
        <taxon>Bacillati</taxon>
        <taxon>Actinomycetota</taxon>
        <taxon>Actinomycetes</taxon>
        <taxon>Micrococcales</taxon>
        <taxon>Cellulomonadaceae</taxon>
        <taxon>Actinotalea</taxon>
    </lineage>
</organism>
<feature type="compositionally biased region" description="Low complexity" evidence="1">
    <location>
        <begin position="223"/>
        <end position="235"/>
    </location>
</feature>
<dbReference type="OrthoDB" id="5149322at2"/>
<dbReference type="EMBL" id="AXCW01000080">
    <property type="protein sequence ID" value="EYR63616.1"/>
    <property type="molecule type" value="Genomic_DNA"/>
</dbReference>
<evidence type="ECO:0000256" key="1">
    <source>
        <dbReference type="SAM" id="MobiDB-lite"/>
    </source>
</evidence>
<accession>A0A021VR48</accession>
<feature type="region of interest" description="Disordered" evidence="1">
    <location>
        <begin position="203"/>
        <end position="235"/>
    </location>
</feature>
<proteinExistence type="predicted"/>
<feature type="compositionally biased region" description="Basic and acidic residues" evidence="1">
    <location>
        <begin position="211"/>
        <end position="222"/>
    </location>
</feature>
<evidence type="ECO:0000313" key="3">
    <source>
        <dbReference type="EMBL" id="EYR63616.1"/>
    </source>
</evidence>
<dbReference type="InterPro" id="IPR040843">
    <property type="entry name" value="RAMA"/>
</dbReference>
<gene>
    <name evidence="3" type="ORF">N866_19315</name>
</gene>